<dbReference type="Pfam" id="PF13426">
    <property type="entry name" value="PAS_9"/>
    <property type="match status" value="2"/>
</dbReference>
<protein>
    <recommendedName>
        <fullName evidence="2">histidine kinase</fullName>
        <ecNumber evidence="2">2.7.13.3</ecNumber>
    </recommendedName>
</protein>
<gene>
    <name evidence="7" type="ORF">GCM10007907_10630</name>
</gene>
<dbReference type="PROSITE" id="PS50113">
    <property type="entry name" value="PAC"/>
    <property type="match status" value="1"/>
</dbReference>
<dbReference type="Proteomes" id="UP001156706">
    <property type="component" value="Unassembled WGS sequence"/>
</dbReference>
<keyword evidence="4" id="KW-0808">Transferase</keyword>
<dbReference type="InterPro" id="IPR013655">
    <property type="entry name" value="PAS_fold_3"/>
</dbReference>
<dbReference type="PANTHER" id="PTHR43304">
    <property type="entry name" value="PHYTOCHROME-LIKE PROTEIN CPH1"/>
    <property type="match status" value="1"/>
</dbReference>
<feature type="domain" description="PAC" evidence="6">
    <location>
        <begin position="363"/>
        <end position="414"/>
    </location>
</feature>
<dbReference type="Gene3D" id="3.30.450.20">
    <property type="entry name" value="PAS domain"/>
    <property type="match status" value="3"/>
</dbReference>
<keyword evidence="5" id="KW-0418">Kinase</keyword>
<name>A0ABQ5YE41_9NEIS</name>
<dbReference type="InterPro" id="IPR035965">
    <property type="entry name" value="PAS-like_dom_sf"/>
</dbReference>
<dbReference type="EMBL" id="BSOG01000001">
    <property type="protein sequence ID" value="GLR12273.1"/>
    <property type="molecule type" value="Genomic_DNA"/>
</dbReference>
<dbReference type="InterPro" id="IPR000700">
    <property type="entry name" value="PAS-assoc_C"/>
</dbReference>
<dbReference type="SUPFAM" id="SSF55785">
    <property type="entry name" value="PYP-like sensor domain (PAS domain)"/>
    <property type="match status" value="3"/>
</dbReference>
<dbReference type="SMART" id="SM00091">
    <property type="entry name" value="PAS"/>
    <property type="match status" value="3"/>
</dbReference>
<evidence type="ECO:0000313" key="7">
    <source>
        <dbReference type="EMBL" id="GLR12273.1"/>
    </source>
</evidence>
<proteinExistence type="predicted"/>
<evidence type="ECO:0000256" key="1">
    <source>
        <dbReference type="ARBA" id="ARBA00000085"/>
    </source>
</evidence>
<reference evidence="8" key="1">
    <citation type="journal article" date="2019" name="Int. J. Syst. Evol. Microbiol.">
        <title>The Global Catalogue of Microorganisms (GCM) 10K type strain sequencing project: providing services to taxonomists for standard genome sequencing and annotation.</title>
        <authorList>
            <consortium name="The Broad Institute Genomics Platform"/>
            <consortium name="The Broad Institute Genome Sequencing Center for Infectious Disease"/>
            <person name="Wu L."/>
            <person name="Ma J."/>
        </authorList>
    </citation>
    <scope>NUCLEOTIDE SEQUENCE [LARGE SCALE GENOMIC DNA]</scope>
    <source>
        <strain evidence="8">NBRC 110044</strain>
    </source>
</reference>
<dbReference type="Pfam" id="PF08447">
    <property type="entry name" value="PAS_3"/>
    <property type="match status" value="1"/>
</dbReference>
<dbReference type="PANTHER" id="PTHR43304:SF1">
    <property type="entry name" value="PAC DOMAIN-CONTAINING PROTEIN"/>
    <property type="match status" value="1"/>
</dbReference>
<evidence type="ECO:0000313" key="8">
    <source>
        <dbReference type="Proteomes" id="UP001156706"/>
    </source>
</evidence>
<dbReference type="CDD" id="cd00130">
    <property type="entry name" value="PAS"/>
    <property type="match status" value="2"/>
</dbReference>
<dbReference type="NCBIfam" id="TIGR00229">
    <property type="entry name" value="sensory_box"/>
    <property type="match status" value="1"/>
</dbReference>
<evidence type="ECO:0000256" key="4">
    <source>
        <dbReference type="ARBA" id="ARBA00022679"/>
    </source>
</evidence>
<organism evidence="7 8">
    <name type="scientific">Chitinimonas prasina</name>
    <dbReference type="NCBI Taxonomy" id="1434937"/>
    <lineage>
        <taxon>Bacteria</taxon>
        <taxon>Pseudomonadati</taxon>
        <taxon>Pseudomonadota</taxon>
        <taxon>Betaproteobacteria</taxon>
        <taxon>Neisseriales</taxon>
        <taxon>Chitinibacteraceae</taxon>
        <taxon>Chitinimonas</taxon>
    </lineage>
</organism>
<comment type="catalytic activity">
    <reaction evidence="1">
        <text>ATP + protein L-histidine = ADP + protein N-phospho-L-histidine.</text>
        <dbReference type="EC" id="2.7.13.3"/>
    </reaction>
</comment>
<dbReference type="InterPro" id="IPR000014">
    <property type="entry name" value="PAS"/>
</dbReference>
<evidence type="ECO:0000256" key="2">
    <source>
        <dbReference type="ARBA" id="ARBA00012438"/>
    </source>
</evidence>
<dbReference type="InterPro" id="IPR052162">
    <property type="entry name" value="Sensor_kinase/Photoreceptor"/>
</dbReference>
<sequence>MQCYAGNYIVRPPQIRFDIVLVRKYFPSNPSLNAEAMIDGYKQGGAILSGLKVVAFAMTLSRDALLYLSQSATDLYGEQVNLLAQHPNFWLEAIHPEDQPAVWLGMDKLRESGSNEVEFTYRLMASDGDTCWVLHRCRVATNEAGVPVRIDCLVTPCKPPAVLQAVPHEIGNAVFVAAGDPLLVRDAQTLDILDANAATLAMLRCSRGELLRQRLVDFSATTEGYDARAEAAYLDAVRHGRPQRYDWLLAPREGPACWVEAMTTSLRHAGRDCLLTIMRDTDHRHRERERHTLASEVVERSREVIAWADPAGQLQNLNAAGREWLGIGIEGLHGLFMTDLLPPWAQPHFLHTCLPLATKDGAWRGEMALVSRDGRNLPVMLTMLAHKQGGALKGYSLIAQDIAPWKLKEQRFKRDKEELESDKLLKEKLLENVSAGLMPSLDQLRQIVQILERNPADAERALPHLKRAVEQARRLVDATSEFLKAGAQRDLPPR</sequence>
<evidence type="ECO:0000259" key="6">
    <source>
        <dbReference type="PROSITE" id="PS50113"/>
    </source>
</evidence>
<keyword evidence="8" id="KW-1185">Reference proteome</keyword>
<dbReference type="EC" id="2.7.13.3" evidence="2"/>
<comment type="caution">
    <text evidence="7">The sequence shown here is derived from an EMBL/GenBank/DDBJ whole genome shotgun (WGS) entry which is preliminary data.</text>
</comment>
<accession>A0ABQ5YE41</accession>
<evidence type="ECO:0000256" key="5">
    <source>
        <dbReference type="ARBA" id="ARBA00022777"/>
    </source>
</evidence>
<evidence type="ECO:0000256" key="3">
    <source>
        <dbReference type="ARBA" id="ARBA00022553"/>
    </source>
</evidence>
<keyword evidence="3" id="KW-0597">Phosphoprotein</keyword>